<reference evidence="2" key="1">
    <citation type="submission" date="2016-10" db="EMBL/GenBank/DDBJ databases">
        <authorList>
            <person name="Varghese N."/>
            <person name="Submissions S."/>
        </authorList>
    </citation>
    <scope>NUCLEOTIDE SEQUENCE [LARGE SCALE GENOMIC DNA]</scope>
    <source>
        <strain evidence="2">DSM 44654</strain>
    </source>
</reference>
<dbReference type="AlphaFoldDB" id="A0A1H5Q4P1"/>
<dbReference type="STRING" id="218821.SAMN05421837_101585"/>
<evidence type="ECO:0000313" key="1">
    <source>
        <dbReference type="EMBL" id="SEF20864.1"/>
    </source>
</evidence>
<gene>
    <name evidence="1" type="ORF">SAMN05421837_101585</name>
</gene>
<keyword evidence="2" id="KW-1185">Reference proteome</keyword>
<dbReference type="RefSeq" id="WP_086681782.1">
    <property type="nucleotide sequence ID" value="NZ_FNUJ01000001.1"/>
</dbReference>
<proteinExistence type="predicted"/>
<name>A0A1H5Q4P1_9PSEU</name>
<accession>A0A1H5Q4P1</accession>
<organism evidence="1 2">
    <name type="scientific">Amycolatopsis pretoriensis</name>
    <dbReference type="NCBI Taxonomy" id="218821"/>
    <lineage>
        <taxon>Bacteria</taxon>
        <taxon>Bacillati</taxon>
        <taxon>Actinomycetota</taxon>
        <taxon>Actinomycetes</taxon>
        <taxon>Pseudonocardiales</taxon>
        <taxon>Pseudonocardiaceae</taxon>
        <taxon>Amycolatopsis</taxon>
    </lineage>
</organism>
<dbReference type="Proteomes" id="UP000198878">
    <property type="component" value="Unassembled WGS sequence"/>
</dbReference>
<sequence length="125" mass="13513">MTDAELEALVKLIGPARHAVIGTAADPDSRADGERIAEAWGGLVLATVTWPETAASWLRQARRFAAPDPDVWVVSATPAGWAGMSRRLRLSTTWSPHRTVVTEKSAEIRLPGLRGARADGTTWED</sequence>
<dbReference type="EMBL" id="FNUJ01000001">
    <property type="protein sequence ID" value="SEF20864.1"/>
    <property type="molecule type" value="Genomic_DNA"/>
</dbReference>
<protein>
    <submittedName>
        <fullName evidence="1">Uncharacterized protein</fullName>
    </submittedName>
</protein>
<evidence type="ECO:0000313" key="2">
    <source>
        <dbReference type="Proteomes" id="UP000198878"/>
    </source>
</evidence>
<dbReference type="OrthoDB" id="4549891at2"/>